<evidence type="ECO:0000256" key="3">
    <source>
        <dbReference type="ARBA" id="ARBA00011738"/>
    </source>
</evidence>
<dbReference type="Pfam" id="PF02779">
    <property type="entry name" value="Transket_pyr"/>
    <property type="match status" value="1"/>
</dbReference>
<feature type="binding site" evidence="10">
    <location>
        <position position="295"/>
    </location>
    <ligand>
        <name>thiamine diphosphate</name>
        <dbReference type="ChEBI" id="CHEBI:58937"/>
    </ligand>
</feature>
<dbReference type="AlphaFoldDB" id="A0A1H5UZR3"/>
<sequence length="635" mass="70249">MICVEKTEFTLLNKIQYPEDLRKLSVDELPQLCNELRRDIIEEVAVNPGHLASSLGVAEITVALHYVYDTPEDRIVWDVGHQAYGHKILTGRRDQFCTNRKLGGIKPFPSPIESEYDTFACGHASNSVSAALGMAVAAKLEGKDNRHVVAVIGDGALSGGLAFEGLNNVSSSPNDLLIILNDNNMSIDRSVGGMKQYLLNLSTNETYNAIRFKAARWLHGKGMLNEDRRKGIIRLTNAVKSAISHQQNIFEGMNIRYFGPFDGHDVKELVRILRQMKDMKGPKLLHLHTQKGHGYAPAEKDVTVWHAPGKFNPDTGERLVDNDPTKPQKYQDVFGHTLLELAKQNPKIVGVTPAMPSGCSMNIMMKEMPSRTFDVGIAEGHAVTFSGGMAKDGLLPFCNIYSAFAQRAFDNIIHDVALLNLNVVFCFDRAGLVGEDGPTHHGAFDLAALRPIPNLTIASPLDEHELRRLMYTAQLPNKGPFVIRYPRGGGELQDWRCPLEEIEVGTGRKLHDGSDVAVLSIGPIGNNVTRAIEQMRQEGDTISVAHYDMRFLKPIDENILEEVGKKFKKIITVENGTKSGGLGSAVLEWMNDHGYEPRIVRLGLPDSFVEHGKVCELQKIVGLDEESIIKAIKEI</sequence>
<dbReference type="GO" id="GO:0000287">
    <property type="term" value="F:magnesium ion binding"/>
    <property type="evidence" value="ECO:0007669"/>
    <property type="project" value="UniProtKB-UniRule"/>
</dbReference>
<keyword evidence="9 10" id="KW-0414">Isoprene biosynthesis</keyword>
<comment type="cofactor">
    <cofactor evidence="10">
        <name>thiamine diphosphate</name>
        <dbReference type="ChEBI" id="CHEBI:58937"/>
    </cofactor>
    <text evidence="10">Binds 1 thiamine pyrophosphate per subunit.</text>
</comment>
<dbReference type="GO" id="GO:0005829">
    <property type="term" value="C:cytosol"/>
    <property type="evidence" value="ECO:0007669"/>
    <property type="project" value="TreeGrafter"/>
</dbReference>
<dbReference type="Pfam" id="PF13292">
    <property type="entry name" value="DXP_synthase_N"/>
    <property type="match status" value="1"/>
</dbReference>
<gene>
    <name evidence="10" type="primary">dxs</name>
    <name evidence="12" type="ORF">SAMN05216354_1627</name>
</gene>
<comment type="pathway">
    <text evidence="1 10">Metabolic intermediate biosynthesis; 1-deoxy-D-xylulose 5-phosphate biosynthesis; 1-deoxy-D-xylulose 5-phosphate from D-glyceraldehyde 3-phosphate and pyruvate: step 1/1.</text>
</comment>
<feature type="binding site" evidence="10">
    <location>
        <begin position="122"/>
        <end position="124"/>
    </location>
    <ligand>
        <name>thiamine diphosphate</name>
        <dbReference type="ChEBI" id="CHEBI:58937"/>
    </ligand>
</feature>
<evidence type="ECO:0000256" key="5">
    <source>
        <dbReference type="ARBA" id="ARBA00022723"/>
    </source>
</evidence>
<evidence type="ECO:0000256" key="8">
    <source>
        <dbReference type="ARBA" id="ARBA00023052"/>
    </source>
</evidence>
<dbReference type="SUPFAM" id="SSF52518">
    <property type="entry name" value="Thiamin diphosphate-binding fold (THDP-binding)"/>
    <property type="match status" value="2"/>
</dbReference>
<dbReference type="InterPro" id="IPR033248">
    <property type="entry name" value="Transketolase_C"/>
</dbReference>
<dbReference type="SMART" id="SM00861">
    <property type="entry name" value="Transket_pyr"/>
    <property type="match status" value="1"/>
</dbReference>
<evidence type="ECO:0000313" key="12">
    <source>
        <dbReference type="EMBL" id="SEF79928.1"/>
    </source>
</evidence>
<evidence type="ECO:0000256" key="9">
    <source>
        <dbReference type="ARBA" id="ARBA00023229"/>
    </source>
</evidence>
<feature type="binding site" evidence="10">
    <location>
        <position position="81"/>
    </location>
    <ligand>
        <name>thiamine diphosphate</name>
        <dbReference type="ChEBI" id="CHEBI:58937"/>
    </ligand>
</feature>
<dbReference type="PROSITE" id="PS00802">
    <property type="entry name" value="TRANSKETOLASE_2"/>
    <property type="match status" value="1"/>
</dbReference>
<proteinExistence type="inferred from homology"/>
<dbReference type="NCBIfam" id="TIGR00204">
    <property type="entry name" value="dxs"/>
    <property type="match status" value="1"/>
</dbReference>
<feature type="binding site" evidence="10">
    <location>
        <position position="154"/>
    </location>
    <ligand>
        <name>Mg(2+)</name>
        <dbReference type="ChEBI" id="CHEBI:18420"/>
    </ligand>
</feature>
<evidence type="ECO:0000256" key="6">
    <source>
        <dbReference type="ARBA" id="ARBA00022842"/>
    </source>
</evidence>
<dbReference type="HAMAP" id="MF_00315">
    <property type="entry name" value="DXP_synth"/>
    <property type="match status" value="1"/>
</dbReference>
<dbReference type="Gene3D" id="3.40.50.970">
    <property type="match status" value="2"/>
</dbReference>
<dbReference type="GO" id="GO:0016114">
    <property type="term" value="P:terpenoid biosynthetic process"/>
    <property type="evidence" value="ECO:0007669"/>
    <property type="project" value="UniProtKB-UniRule"/>
</dbReference>
<evidence type="ECO:0000259" key="11">
    <source>
        <dbReference type="SMART" id="SM00861"/>
    </source>
</evidence>
<comment type="subunit">
    <text evidence="3 10">Homodimer.</text>
</comment>
<keyword evidence="6 10" id="KW-0460">Magnesium</keyword>
<feature type="binding site" evidence="10">
    <location>
        <position position="183"/>
    </location>
    <ligand>
        <name>Mg(2+)</name>
        <dbReference type="ChEBI" id="CHEBI:18420"/>
    </ligand>
</feature>
<accession>A0A1H5UZR3</accession>
<dbReference type="Gene3D" id="3.40.50.920">
    <property type="match status" value="1"/>
</dbReference>
<dbReference type="InterPro" id="IPR005477">
    <property type="entry name" value="Dxylulose-5-P_synthase"/>
</dbReference>
<name>A0A1H5UZR3_XYLRU</name>
<dbReference type="CDD" id="cd07033">
    <property type="entry name" value="TPP_PYR_DXS_TK_like"/>
    <property type="match status" value="1"/>
</dbReference>
<feature type="binding site" evidence="10">
    <location>
        <position position="183"/>
    </location>
    <ligand>
        <name>thiamine diphosphate</name>
        <dbReference type="ChEBI" id="CHEBI:58937"/>
    </ligand>
</feature>
<comment type="cofactor">
    <cofactor evidence="10">
        <name>Mg(2+)</name>
        <dbReference type="ChEBI" id="CHEBI:18420"/>
    </cofactor>
    <text evidence="10">Binds 1 Mg(2+) ion per subunit.</text>
</comment>
<dbReference type="PANTHER" id="PTHR43322:SF5">
    <property type="entry name" value="1-DEOXY-D-XYLULOSE-5-PHOSPHATE SYNTHASE, CHLOROPLASTIC"/>
    <property type="match status" value="1"/>
</dbReference>
<dbReference type="InterPro" id="IPR009014">
    <property type="entry name" value="Transketo_C/PFOR_II"/>
</dbReference>
<evidence type="ECO:0000256" key="1">
    <source>
        <dbReference type="ARBA" id="ARBA00004980"/>
    </source>
</evidence>
<dbReference type="GO" id="GO:0030976">
    <property type="term" value="F:thiamine pyrophosphate binding"/>
    <property type="evidence" value="ECO:0007669"/>
    <property type="project" value="UniProtKB-UniRule"/>
</dbReference>
<dbReference type="CDD" id="cd02007">
    <property type="entry name" value="TPP_DXS"/>
    <property type="match status" value="1"/>
</dbReference>
<keyword evidence="7 10" id="KW-0784">Thiamine biosynthesis</keyword>
<evidence type="ECO:0000256" key="7">
    <source>
        <dbReference type="ARBA" id="ARBA00022977"/>
    </source>
</evidence>
<keyword evidence="5 10" id="KW-0479">Metal-binding</keyword>
<comment type="catalytic activity">
    <reaction evidence="10">
        <text>D-glyceraldehyde 3-phosphate + pyruvate + H(+) = 1-deoxy-D-xylulose 5-phosphate + CO2</text>
        <dbReference type="Rhea" id="RHEA:12605"/>
        <dbReference type="ChEBI" id="CHEBI:15361"/>
        <dbReference type="ChEBI" id="CHEBI:15378"/>
        <dbReference type="ChEBI" id="CHEBI:16526"/>
        <dbReference type="ChEBI" id="CHEBI:57792"/>
        <dbReference type="ChEBI" id="CHEBI:59776"/>
        <dbReference type="EC" id="2.2.1.7"/>
    </reaction>
</comment>
<protein>
    <recommendedName>
        <fullName evidence="10">1-deoxy-D-xylulose-5-phosphate synthase</fullName>
        <ecNumber evidence="10">2.2.1.7</ecNumber>
    </recommendedName>
    <alternativeName>
        <fullName evidence="10">1-deoxyxylulose-5-phosphate synthase</fullName>
        <shortName evidence="10">DXP synthase</shortName>
        <shortName evidence="10">DXPS</shortName>
    </alternativeName>
</protein>
<dbReference type="GO" id="GO:0009228">
    <property type="term" value="P:thiamine biosynthetic process"/>
    <property type="evidence" value="ECO:0007669"/>
    <property type="project" value="UniProtKB-UniRule"/>
</dbReference>
<evidence type="ECO:0000256" key="10">
    <source>
        <dbReference type="HAMAP-Rule" id="MF_00315"/>
    </source>
</evidence>
<keyword evidence="4 10" id="KW-0808">Transferase</keyword>
<evidence type="ECO:0000256" key="4">
    <source>
        <dbReference type="ARBA" id="ARBA00022679"/>
    </source>
</evidence>
<comment type="similarity">
    <text evidence="2 10">Belongs to the transketolase family. DXPS subfamily.</text>
</comment>
<dbReference type="NCBIfam" id="NF003933">
    <property type="entry name" value="PRK05444.2-2"/>
    <property type="match status" value="1"/>
</dbReference>
<dbReference type="PANTHER" id="PTHR43322">
    <property type="entry name" value="1-D-DEOXYXYLULOSE 5-PHOSPHATE SYNTHASE-RELATED"/>
    <property type="match status" value="1"/>
</dbReference>
<dbReference type="Proteomes" id="UP000236735">
    <property type="component" value="Unassembled WGS sequence"/>
</dbReference>
<dbReference type="InterPro" id="IPR029061">
    <property type="entry name" value="THDP-binding"/>
</dbReference>
<keyword evidence="8 10" id="KW-0786">Thiamine pyrophosphate</keyword>
<dbReference type="EMBL" id="FNUV01000004">
    <property type="protein sequence ID" value="SEF79928.1"/>
    <property type="molecule type" value="Genomic_DNA"/>
</dbReference>
<comment type="function">
    <text evidence="10">Catalyzes the acyloin condensation reaction between C atoms 2 and 3 of pyruvate and glyceraldehyde 3-phosphate to yield 1-deoxy-D-xylulose-5-phosphate (DXP).</text>
</comment>
<dbReference type="UniPathway" id="UPA00064">
    <property type="reaction ID" value="UER00091"/>
</dbReference>
<feature type="binding site" evidence="10">
    <location>
        <begin position="155"/>
        <end position="156"/>
    </location>
    <ligand>
        <name>thiamine diphosphate</name>
        <dbReference type="ChEBI" id="CHEBI:58937"/>
    </ligand>
</feature>
<dbReference type="InterPro" id="IPR020826">
    <property type="entry name" value="Transketolase_BS"/>
</dbReference>
<reference evidence="12 13" key="1">
    <citation type="submission" date="2016-10" db="EMBL/GenBank/DDBJ databases">
        <authorList>
            <person name="de Groot N.N."/>
        </authorList>
    </citation>
    <scope>NUCLEOTIDE SEQUENCE [LARGE SCALE GENOMIC DNA]</scope>
    <source>
        <strain evidence="12 13">AR32</strain>
    </source>
</reference>
<dbReference type="InterPro" id="IPR005475">
    <property type="entry name" value="Transketolase-like_Pyr-bd"/>
</dbReference>
<organism evidence="12 13">
    <name type="scientific">Xylanibacter ruminicola</name>
    <name type="common">Prevotella ruminicola</name>
    <dbReference type="NCBI Taxonomy" id="839"/>
    <lineage>
        <taxon>Bacteria</taxon>
        <taxon>Pseudomonadati</taxon>
        <taxon>Bacteroidota</taxon>
        <taxon>Bacteroidia</taxon>
        <taxon>Bacteroidales</taxon>
        <taxon>Prevotellaceae</taxon>
        <taxon>Xylanibacter</taxon>
    </lineage>
</organism>
<evidence type="ECO:0000313" key="13">
    <source>
        <dbReference type="Proteomes" id="UP000236735"/>
    </source>
</evidence>
<dbReference type="GO" id="GO:0019288">
    <property type="term" value="P:isopentenyl diphosphate biosynthetic process, methylerythritol 4-phosphate pathway"/>
    <property type="evidence" value="ECO:0007669"/>
    <property type="project" value="TreeGrafter"/>
</dbReference>
<feature type="binding site" evidence="10">
    <location>
        <position position="379"/>
    </location>
    <ligand>
        <name>thiamine diphosphate</name>
        <dbReference type="ChEBI" id="CHEBI:58937"/>
    </ligand>
</feature>
<dbReference type="SUPFAM" id="SSF52922">
    <property type="entry name" value="TK C-terminal domain-like"/>
    <property type="match status" value="1"/>
</dbReference>
<evidence type="ECO:0000256" key="2">
    <source>
        <dbReference type="ARBA" id="ARBA00011081"/>
    </source>
</evidence>
<dbReference type="EC" id="2.2.1.7" evidence="10"/>
<feature type="domain" description="Transketolase-like pyrimidine-binding" evidence="11">
    <location>
        <begin position="328"/>
        <end position="493"/>
    </location>
</feature>
<dbReference type="GO" id="GO:0008661">
    <property type="term" value="F:1-deoxy-D-xylulose-5-phosphate synthase activity"/>
    <property type="evidence" value="ECO:0007669"/>
    <property type="project" value="UniProtKB-UniRule"/>
</dbReference>
<dbReference type="Pfam" id="PF02780">
    <property type="entry name" value="Transketolase_C"/>
    <property type="match status" value="1"/>
</dbReference>